<accession>A0A068WLB7</accession>
<organism evidence="2">
    <name type="scientific">Echinococcus granulosus</name>
    <name type="common">Hydatid tapeworm</name>
    <dbReference type="NCBI Taxonomy" id="6210"/>
    <lineage>
        <taxon>Eukaryota</taxon>
        <taxon>Metazoa</taxon>
        <taxon>Spiralia</taxon>
        <taxon>Lophotrochozoa</taxon>
        <taxon>Platyhelminthes</taxon>
        <taxon>Cestoda</taxon>
        <taxon>Eucestoda</taxon>
        <taxon>Cyclophyllidea</taxon>
        <taxon>Taeniidae</taxon>
        <taxon>Echinococcus</taxon>
        <taxon>Echinococcus granulosus group</taxon>
    </lineage>
</organism>
<gene>
    <name evidence="2" type="ORF">EgrG_000619400</name>
</gene>
<evidence type="ECO:0000256" key="1">
    <source>
        <dbReference type="SAM" id="MobiDB-lite"/>
    </source>
</evidence>
<dbReference type="AlphaFoldDB" id="A0A068WLB7"/>
<dbReference type="Proteomes" id="UP000492820">
    <property type="component" value="Unassembled WGS sequence"/>
</dbReference>
<dbReference type="OrthoDB" id="6249911at2759"/>
<evidence type="ECO:0000313" key="3">
    <source>
        <dbReference type="Proteomes" id="UP000492820"/>
    </source>
</evidence>
<feature type="compositionally biased region" description="Acidic residues" evidence="1">
    <location>
        <begin position="165"/>
        <end position="182"/>
    </location>
</feature>
<proteinExistence type="predicted"/>
<name>A0A068WLB7_ECHGR</name>
<reference evidence="4" key="3">
    <citation type="submission" date="2020-10" db="UniProtKB">
        <authorList>
            <consortium name="WormBaseParasite"/>
        </authorList>
    </citation>
    <scope>IDENTIFICATION</scope>
</reference>
<reference evidence="2 3" key="1">
    <citation type="journal article" date="2013" name="Nature">
        <title>The genomes of four tapeworm species reveal adaptations to parasitism.</title>
        <authorList>
            <person name="Tsai I.J."/>
            <person name="Zarowiecki M."/>
            <person name="Holroyd N."/>
            <person name="Garciarrubio A."/>
            <person name="Sanchez-Flores A."/>
            <person name="Brooks K.L."/>
            <person name="Tracey A."/>
            <person name="Bobes R.J."/>
            <person name="Fragoso G."/>
            <person name="Sciutto E."/>
            <person name="Aslett M."/>
            <person name="Beasley H."/>
            <person name="Bennett H.M."/>
            <person name="Cai J."/>
            <person name="Camicia F."/>
            <person name="Clark R."/>
            <person name="Cucher M."/>
            <person name="De Silva N."/>
            <person name="Day T.A."/>
            <person name="Deplazes P."/>
            <person name="Estrada K."/>
            <person name="Fernandez C."/>
            <person name="Holland P.W."/>
            <person name="Hou J."/>
            <person name="Hu S."/>
            <person name="Huckvale T."/>
            <person name="Hung S.S."/>
            <person name="Kamenetzky L."/>
            <person name="Keane J.A."/>
            <person name="Kiss F."/>
            <person name="Koziol U."/>
            <person name="Lambert O."/>
            <person name="Liu K."/>
            <person name="Luo X."/>
            <person name="Luo Y."/>
            <person name="Macchiaroli N."/>
            <person name="Nichol S."/>
            <person name="Paps J."/>
            <person name="Parkinson J."/>
            <person name="Pouchkina-Stantcheva N."/>
            <person name="Riddiford N."/>
            <person name="Rosenzvit M."/>
            <person name="Salinas G."/>
            <person name="Wasmuth J.D."/>
            <person name="Zamanian M."/>
            <person name="Zheng Y."/>
            <person name="Cai X."/>
            <person name="Soberon X."/>
            <person name="Olson P.D."/>
            <person name="Laclette J.P."/>
            <person name="Brehm K."/>
            <person name="Berriman M."/>
            <person name="Garciarrubio A."/>
            <person name="Bobes R.J."/>
            <person name="Fragoso G."/>
            <person name="Sanchez-Flores A."/>
            <person name="Estrada K."/>
            <person name="Cevallos M.A."/>
            <person name="Morett E."/>
            <person name="Gonzalez V."/>
            <person name="Portillo T."/>
            <person name="Ochoa-Leyva A."/>
            <person name="Jose M.V."/>
            <person name="Sciutto E."/>
            <person name="Landa A."/>
            <person name="Jimenez L."/>
            <person name="Valdes V."/>
            <person name="Carrero J.C."/>
            <person name="Larralde C."/>
            <person name="Morales-Montor J."/>
            <person name="Limon-Lason J."/>
            <person name="Soberon X."/>
            <person name="Laclette J.P."/>
        </authorList>
    </citation>
    <scope>NUCLEOTIDE SEQUENCE [LARGE SCALE GENOMIC DNA]</scope>
</reference>
<evidence type="ECO:0000313" key="4">
    <source>
        <dbReference type="WBParaSite" id="EgrG_000619400"/>
    </source>
</evidence>
<feature type="region of interest" description="Disordered" evidence="1">
    <location>
        <begin position="155"/>
        <end position="185"/>
    </location>
</feature>
<sequence length="712" mass="81684">MNGTIRGLRRFTPTSDVVRRWWTQASLLLQESNWRKVSMASRRSISRGHLREEVFWLFSRLYFDSSCTDRLTEYESIDSYLQLDQLTRTAKLSLQLQMKPRPTALLIPPKLTKADTLESGPHEGAISTNALFSHLSELSYLEELKAKYEKVLPQKDSKAQSVDYPQEEIYSEGEEVDQPEGESEMRNSLIERKASKGSIKIKDHSTVPSVLLGASERSGVSSRSAKTEKGDRAANVLIRELDKDLFHERLDRLRHIYLHPYSVRYIKKMSFNEDLKLLLPTEELLKRIILQLPHENFGDKVEDNIATNDDDLAMSRSEIVRKTMRLSFSRFPPLLKTILRKNVVVLETKQEIIPRIIGINDKSNDEYGLSDMDQIIFRQQEPLQGLREGSEKYLLKCLLPEFIPSRSNKNLFGKNDYGYGAPTVLMLPPEKTEARDILDLAGQLMDAYVPHVKEVFRSVFEAVRADFEWVVEKDEEILGISLTRLAHDLLRYRNTPGHCVRFKVLAIIAAASNNSKLQNQLQMTAKVPNGWIDQTLRTFNSAYSSCRVEAAFIIAYMARRRRLVRRLRLSADFGTLLYDITVSLLRAADMFEEDFCEIFLALSYLFHFIHHRALLEAVVDRYSTFRSVRMTSAWPLLIVYAFRFWRTTMVSDMNVGGKRIIAALHGALCNPLSRRNARLAVDAVESATPLQTDVLTRWPKAPEVGEETTPLG</sequence>
<reference evidence="2" key="2">
    <citation type="submission" date="2014-06" db="EMBL/GenBank/DDBJ databases">
        <authorList>
            <person name="Aslett M."/>
        </authorList>
    </citation>
    <scope>NUCLEOTIDE SEQUENCE</scope>
</reference>
<evidence type="ECO:0000313" key="2">
    <source>
        <dbReference type="EMBL" id="CDS18410.1"/>
    </source>
</evidence>
<dbReference type="EMBL" id="LK028578">
    <property type="protein sequence ID" value="CDS18410.1"/>
    <property type="molecule type" value="Genomic_DNA"/>
</dbReference>
<protein>
    <submittedName>
        <fullName evidence="4">AAA domain-containing protein</fullName>
    </submittedName>
</protein>
<dbReference type="WBParaSite" id="EgrG_000619400">
    <property type="protein sequence ID" value="EgrG_000619400"/>
    <property type="gene ID" value="EgrG_000619400"/>
</dbReference>